<proteinExistence type="predicted"/>
<keyword evidence="2" id="KW-0812">Transmembrane</keyword>
<dbReference type="Pfam" id="PF14325">
    <property type="entry name" value="DUF4383"/>
    <property type="match status" value="1"/>
</dbReference>
<feature type="transmembrane region" description="Helical" evidence="2">
    <location>
        <begin position="83"/>
        <end position="102"/>
    </location>
</feature>
<feature type="region of interest" description="Disordered" evidence="1">
    <location>
        <begin position="144"/>
        <end position="168"/>
    </location>
</feature>
<name>A0A2P8CWR1_9ACTN</name>
<feature type="transmembrane region" description="Helical" evidence="2">
    <location>
        <begin position="114"/>
        <end position="133"/>
    </location>
</feature>
<keyword evidence="4" id="KW-1185">Reference proteome</keyword>
<feature type="compositionally biased region" description="Low complexity" evidence="1">
    <location>
        <begin position="155"/>
        <end position="168"/>
    </location>
</feature>
<evidence type="ECO:0000256" key="2">
    <source>
        <dbReference type="SAM" id="Phobius"/>
    </source>
</evidence>
<dbReference type="Proteomes" id="UP000240542">
    <property type="component" value="Unassembled WGS sequence"/>
</dbReference>
<accession>A0A2P8CWR1</accession>
<keyword evidence="2" id="KW-1133">Transmembrane helix</keyword>
<feature type="transmembrane region" description="Helical" evidence="2">
    <location>
        <begin position="58"/>
        <end position="77"/>
    </location>
</feature>
<organism evidence="3 4">
    <name type="scientific">Murinocardiopsis flavida</name>
    <dbReference type="NCBI Taxonomy" id="645275"/>
    <lineage>
        <taxon>Bacteria</taxon>
        <taxon>Bacillati</taxon>
        <taxon>Actinomycetota</taxon>
        <taxon>Actinomycetes</taxon>
        <taxon>Streptosporangiales</taxon>
        <taxon>Nocardiopsidaceae</taxon>
        <taxon>Murinocardiopsis</taxon>
    </lineage>
</organism>
<comment type="caution">
    <text evidence="3">The sequence shown here is derived from an EMBL/GenBank/DDBJ whole genome shotgun (WGS) entry which is preliminary data.</text>
</comment>
<gene>
    <name evidence="3" type="ORF">CLV63_12637</name>
</gene>
<evidence type="ECO:0000313" key="3">
    <source>
        <dbReference type="EMBL" id="PSK89401.1"/>
    </source>
</evidence>
<evidence type="ECO:0000313" key="4">
    <source>
        <dbReference type="Proteomes" id="UP000240542"/>
    </source>
</evidence>
<reference evidence="3 4" key="1">
    <citation type="submission" date="2018-03" db="EMBL/GenBank/DDBJ databases">
        <title>Genomic Encyclopedia of Archaeal and Bacterial Type Strains, Phase II (KMG-II): from individual species to whole genera.</title>
        <authorList>
            <person name="Goeker M."/>
        </authorList>
    </citation>
    <scope>NUCLEOTIDE SEQUENCE [LARGE SCALE GENOMIC DNA]</scope>
    <source>
        <strain evidence="3 4">DSM 45312</strain>
    </source>
</reference>
<feature type="transmembrane region" description="Helical" evidence="2">
    <location>
        <begin position="15"/>
        <end position="37"/>
    </location>
</feature>
<dbReference type="AlphaFoldDB" id="A0A2P8CWR1"/>
<dbReference type="RefSeq" id="WP_211301506.1">
    <property type="nucleotide sequence ID" value="NZ_PYGA01000026.1"/>
</dbReference>
<dbReference type="EMBL" id="PYGA01000026">
    <property type="protein sequence ID" value="PSK89401.1"/>
    <property type="molecule type" value="Genomic_DNA"/>
</dbReference>
<keyword evidence="2" id="KW-0472">Membrane</keyword>
<sequence>MKLDENLPVDHRLSMVYRVGAGLTGLVLLAFGALGFLNRLAFFDTQGQEIAGLSSNGLLSLISVVVGAVLIGGAVVGGNFASWLNMVVGTAFLLSGFVNLALMDTAYNLLAFRMPNVIFSFVVGLMVLTFGMYGRVSGGLPDDNPYRRRRDAARAGRATRGPAAKGRG</sequence>
<evidence type="ECO:0000256" key="1">
    <source>
        <dbReference type="SAM" id="MobiDB-lite"/>
    </source>
</evidence>
<protein>
    <submittedName>
        <fullName evidence="3">Uncharacterized protein DUF4383</fullName>
    </submittedName>
</protein>